<dbReference type="WBParaSite" id="PgR053_g047_t07">
    <property type="protein sequence ID" value="PgR053_g047_t07"/>
    <property type="gene ID" value="PgR053_g047"/>
</dbReference>
<evidence type="ECO:0000313" key="1">
    <source>
        <dbReference type="Proteomes" id="UP000887569"/>
    </source>
</evidence>
<organism evidence="1 2">
    <name type="scientific">Parascaris univalens</name>
    <name type="common">Nematode worm</name>
    <dbReference type="NCBI Taxonomy" id="6257"/>
    <lineage>
        <taxon>Eukaryota</taxon>
        <taxon>Metazoa</taxon>
        <taxon>Ecdysozoa</taxon>
        <taxon>Nematoda</taxon>
        <taxon>Chromadorea</taxon>
        <taxon>Rhabditida</taxon>
        <taxon>Spirurina</taxon>
        <taxon>Ascaridomorpha</taxon>
        <taxon>Ascaridoidea</taxon>
        <taxon>Ascarididae</taxon>
        <taxon>Parascaris</taxon>
    </lineage>
</organism>
<proteinExistence type="predicted"/>
<dbReference type="AlphaFoldDB" id="A0A915BR16"/>
<evidence type="ECO:0000313" key="2">
    <source>
        <dbReference type="WBParaSite" id="PgR053_g047_t07"/>
    </source>
</evidence>
<accession>A0A915BR16</accession>
<keyword evidence="1" id="KW-1185">Reference proteome</keyword>
<protein>
    <submittedName>
        <fullName evidence="2">Macrophage migration inhibitory factor</fullName>
    </submittedName>
</protein>
<reference evidence="2" key="1">
    <citation type="submission" date="2022-11" db="UniProtKB">
        <authorList>
            <consortium name="WormBaseParasite"/>
        </authorList>
    </citation>
    <scope>IDENTIFICATION</scope>
</reference>
<sequence>MDRMCGIANAPLNFCLLIVNCGDCFANLSDFIVNEVVMLFSLLQQVISSKPNCSTRIKSFFALRVL</sequence>
<name>A0A915BR16_PARUN</name>
<dbReference type="Proteomes" id="UP000887569">
    <property type="component" value="Unplaced"/>
</dbReference>